<evidence type="ECO:0000313" key="2">
    <source>
        <dbReference type="Proteomes" id="UP000016929"/>
    </source>
</evidence>
<organism evidence="1 2">
    <name type="scientific">Fusarium oxysporum f. sp. cubense (strain race 4)</name>
    <name type="common">Panama disease fungus</name>
    <dbReference type="NCBI Taxonomy" id="2502994"/>
    <lineage>
        <taxon>Eukaryota</taxon>
        <taxon>Fungi</taxon>
        <taxon>Dikarya</taxon>
        <taxon>Ascomycota</taxon>
        <taxon>Pezizomycotina</taxon>
        <taxon>Sordariomycetes</taxon>
        <taxon>Hypocreomycetidae</taxon>
        <taxon>Hypocreales</taxon>
        <taxon>Nectriaceae</taxon>
        <taxon>Fusarium</taxon>
        <taxon>Fusarium oxysporum species complex</taxon>
    </lineage>
</organism>
<dbReference type="EMBL" id="KB726235">
    <property type="protein sequence ID" value="EMT73193.1"/>
    <property type="molecule type" value="Genomic_DNA"/>
</dbReference>
<sequence length="37" mass="4205">AFRLYQGQNGIACNSALTGWLYPYESRNSYNEAHTAH</sequence>
<accession>N1S301</accession>
<proteinExistence type="predicted"/>
<reference evidence="2" key="1">
    <citation type="submission" date="2012-09" db="EMBL/GenBank/DDBJ databases">
        <title>Genome sequencing and comparative transcriptomics of race 1 and race 4 of banana pathogen: Fusarium oxysporum f. sp. cubense.</title>
        <authorList>
            <person name="Fang X."/>
            <person name="Huang J."/>
        </authorList>
    </citation>
    <scope>NUCLEOTIDE SEQUENCE [LARGE SCALE GENOMIC DNA]</scope>
    <source>
        <strain evidence="2">race 4</strain>
    </source>
</reference>
<evidence type="ECO:0000313" key="1">
    <source>
        <dbReference type="EMBL" id="EMT73193.1"/>
    </source>
</evidence>
<protein>
    <submittedName>
        <fullName evidence="1">Uncharacterized protein</fullName>
    </submittedName>
</protein>
<gene>
    <name evidence="1" type="ORF">FOC4_h10016709</name>
</gene>
<feature type="non-terminal residue" evidence="1">
    <location>
        <position position="1"/>
    </location>
</feature>
<keyword evidence="2" id="KW-1185">Reference proteome</keyword>
<reference evidence="2" key="2">
    <citation type="journal article" date="2014" name="PLoS ONE">
        <title>Genome and Transcriptome Analysis of the Fungal Pathogen Fusarium oxysporum f. sp. cubense Causing Banana Vascular Wilt Disease.</title>
        <authorList>
            <person name="Guo L."/>
            <person name="Han L."/>
            <person name="Yang L."/>
            <person name="Zeng H."/>
            <person name="Fan D."/>
            <person name="Zhu Y."/>
            <person name="Feng Y."/>
            <person name="Wang G."/>
            <person name="Peng C."/>
            <person name="Jiang X."/>
            <person name="Zhou D."/>
            <person name="Ni P."/>
            <person name="Liang C."/>
            <person name="Liu L."/>
            <person name="Wang J."/>
            <person name="Mao C."/>
            <person name="Fang X."/>
            <person name="Peng M."/>
            <person name="Huang J."/>
        </authorList>
    </citation>
    <scope>NUCLEOTIDE SEQUENCE [LARGE SCALE GENOMIC DNA]</scope>
    <source>
        <strain evidence="2">race 4</strain>
    </source>
</reference>
<dbReference type="HOGENOM" id="CLU_3377091_0_0_1"/>
<name>N1S301_FUSC4</name>
<dbReference type="AlphaFoldDB" id="N1S301"/>
<dbReference type="Proteomes" id="UP000016929">
    <property type="component" value="Unassembled WGS sequence"/>
</dbReference>
<feature type="non-terminal residue" evidence="1">
    <location>
        <position position="37"/>
    </location>
</feature>